<dbReference type="STRING" id="1450535.A0A317XD44"/>
<gene>
    <name evidence="1" type="ORF">BO94DRAFT_561969</name>
</gene>
<name>A0A317XD44_9EURO</name>
<organism evidence="1 2">
    <name type="scientific">Aspergillus sclerotioniger CBS 115572</name>
    <dbReference type="NCBI Taxonomy" id="1450535"/>
    <lineage>
        <taxon>Eukaryota</taxon>
        <taxon>Fungi</taxon>
        <taxon>Dikarya</taxon>
        <taxon>Ascomycota</taxon>
        <taxon>Pezizomycotina</taxon>
        <taxon>Eurotiomycetes</taxon>
        <taxon>Eurotiomycetidae</taxon>
        <taxon>Eurotiales</taxon>
        <taxon>Aspergillaceae</taxon>
        <taxon>Aspergillus</taxon>
        <taxon>Aspergillus subgen. Circumdati</taxon>
    </lineage>
</organism>
<dbReference type="EMBL" id="MSFK01000001">
    <property type="protein sequence ID" value="PWY96536.1"/>
    <property type="molecule type" value="Genomic_DNA"/>
</dbReference>
<dbReference type="OrthoDB" id="3183782at2759"/>
<dbReference type="AlphaFoldDB" id="A0A317XD44"/>
<comment type="caution">
    <text evidence="1">The sequence shown here is derived from an EMBL/GenBank/DDBJ whole genome shotgun (WGS) entry which is preliminary data.</text>
</comment>
<evidence type="ECO:0008006" key="3">
    <source>
        <dbReference type="Google" id="ProtNLM"/>
    </source>
</evidence>
<reference evidence="1 2" key="1">
    <citation type="submission" date="2016-12" db="EMBL/GenBank/DDBJ databases">
        <title>The genomes of Aspergillus section Nigri reveals drivers in fungal speciation.</title>
        <authorList>
            <consortium name="DOE Joint Genome Institute"/>
            <person name="Vesth T.C."/>
            <person name="Nybo J."/>
            <person name="Theobald S."/>
            <person name="Brandl J."/>
            <person name="Frisvad J.C."/>
            <person name="Nielsen K.F."/>
            <person name="Lyhne E.K."/>
            <person name="Kogle M.E."/>
            <person name="Kuo A."/>
            <person name="Riley R."/>
            <person name="Clum A."/>
            <person name="Nolan M."/>
            <person name="Lipzen A."/>
            <person name="Salamov A."/>
            <person name="Henrissat B."/>
            <person name="Wiebenga A."/>
            <person name="De Vries R.P."/>
            <person name="Grigoriev I.V."/>
            <person name="Mortensen U.H."/>
            <person name="Andersen M.R."/>
            <person name="Baker S.E."/>
        </authorList>
    </citation>
    <scope>NUCLEOTIDE SEQUENCE [LARGE SCALE GENOMIC DNA]</scope>
    <source>
        <strain evidence="1 2">CBS 115572</strain>
    </source>
</reference>
<proteinExistence type="predicted"/>
<accession>A0A317XD44</accession>
<dbReference type="RefSeq" id="XP_025473297.1">
    <property type="nucleotide sequence ID" value="XM_025614257.1"/>
</dbReference>
<dbReference type="Proteomes" id="UP000246702">
    <property type="component" value="Unassembled WGS sequence"/>
</dbReference>
<protein>
    <recommendedName>
        <fullName evidence="3">EthD domain-containing protein</fullName>
    </recommendedName>
</protein>
<evidence type="ECO:0000313" key="1">
    <source>
        <dbReference type="EMBL" id="PWY96536.1"/>
    </source>
</evidence>
<dbReference type="GeneID" id="37116400"/>
<keyword evidence="2" id="KW-1185">Reference proteome</keyword>
<evidence type="ECO:0000313" key="2">
    <source>
        <dbReference type="Proteomes" id="UP000246702"/>
    </source>
</evidence>
<sequence length="139" mass="15855">MAPQKQLVLKLTSFRYKKDGISWKDFHEYGTREHAPKAARIQERHGAYKIAHMYTPPITKNLITEKIPWAAIVTDPEFQSLVAGEDHILDQERATVTAGWEEVFVDEGKIVDIERASWEAFTAMGQDSKKTSAPEDVRI</sequence>